<keyword evidence="5 6" id="KW-0472">Membrane</keyword>
<sequence length="164" mass="18006">MTSAYGRFRHLVHELLKFGAVGGFGVVVNVVVLNICLNHLDLAPVRSTIIATAAAIAVNYLGNRYWAYRHRGSEDRRRELVLFLVFSGVGMGLTAGVVAISNYALGFTSVLANNIANYAIGLPIGTLFRFWSYRTWVFTGTHTAAELDREAARLVEEESTPTGR</sequence>
<feature type="transmembrane region" description="Helical" evidence="6">
    <location>
        <begin position="81"/>
        <end position="105"/>
    </location>
</feature>
<feature type="transmembrane region" description="Helical" evidence="6">
    <location>
        <begin position="111"/>
        <end position="131"/>
    </location>
</feature>
<gene>
    <name evidence="8" type="ORF">AB0C36_13745</name>
</gene>
<feature type="domain" description="GtrA/DPMS transmembrane" evidence="7">
    <location>
        <begin position="17"/>
        <end position="138"/>
    </location>
</feature>
<dbReference type="Proteomes" id="UP001551482">
    <property type="component" value="Unassembled WGS sequence"/>
</dbReference>
<evidence type="ECO:0000313" key="8">
    <source>
        <dbReference type="EMBL" id="MEU8134564.1"/>
    </source>
</evidence>
<dbReference type="InterPro" id="IPR007267">
    <property type="entry name" value="GtrA_DPMS_TM"/>
</dbReference>
<protein>
    <submittedName>
        <fullName evidence="8">GtrA family protein</fullName>
    </submittedName>
</protein>
<keyword evidence="4 6" id="KW-1133">Transmembrane helix</keyword>
<name>A0ABV3DFN8_9ACTN</name>
<comment type="similarity">
    <text evidence="2">Belongs to the GtrA family.</text>
</comment>
<accession>A0ABV3DFN8</accession>
<evidence type="ECO:0000256" key="4">
    <source>
        <dbReference type="ARBA" id="ARBA00022989"/>
    </source>
</evidence>
<comment type="subcellular location">
    <subcellularLocation>
        <location evidence="1">Membrane</location>
        <topology evidence="1">Multi-pass membrane protein</topology>
    </subcellularLocation>
</comment>
<keyword evidence="3 6" id="KW-0812">Transmembrane</keyword>
<dbReference type="RefSeq" id="WP_358353323.1">
    <property type="nucleotide sequence ID" value="NZ_JBEZFP010000028.1"/>
</dbReference>
<evidence type="ECO:0000259" key="7">
    <source>
        <dbReference type="Pfam" id="PF04138"/>
    </source>
</evidence>
<evidence type="ECO:0000256" key="1">
    <source>
        <dbReference type="ARBA" id="ARBA00004141"/>
    </source>
</evidence>
<dbReference type="PANTHER" id="PTHR38459:SF1">
    <property type="entry name" value="PROPHAGE BACTOPRENOL-LINKED GLUCOSE TRANSLOCASE HOMOLOG"/>
    <property type="match status" value="1"/>
</dbReference>
<reference evidence="8 9" key="1">
    <citation type="submission" date="2024-06" db="EMBL/GenBank/DDBJ databases">
        <title>The Natural Products Discovery Center: Release of the First 8490 Sequenced Strains for Exploring Actinobacteria Biosynthetic Diversity.</title>
        <authorList>
            <person name="Kalkreuter E."/>
            <person name="Kautsar S.A."/>
            <person name="Yang D."/>
            <person name="Bader C.D."/>
            <person name="Teijaro C.N."/>
            <person name="Fluegel L."/>
            <person name="Davis C.M."/>
            <person name="Simpson J.R."/>
            <person name="Lauterbach L."/>
            <person name="Steele A.D."/>
            <person name="Gui C."/>
            <person name="Meng S."/>
            <person name="Li G."/>
            <person name="Viehrig K."/>
            <person name="Ye F."/>
            <person name="Su P."/>
            <person name="Kiefer A.F."/>
            <person name="Nichols A."/>
            <person name="Cepeda A.J."/>
            <person name="Yan W."/>
            <person name="Fan B."/>
            <person name="Jiang Y."/>
            <person name="Adhikari A."/>
            <person name="Zheng C.-J."/>
            <person name="Schuster L."/>
            <person name="Cowan T.M."/>
            <person name="Smanski M.J."/>
            <person name="Chevrette M.G."/>
            <person name="De Carvalho L.P.S."/>
            <person name="Shen B."/>
        </authorList>
    </citation>
    <scope>NUCLEOTIDE SEQUENCE [LARGE SCALE GENOMIC DNA]</scope>
    <source>
        <strain evidence="8 9">NPDC048946</strain>
    </source>
</reference>
<proteinExistence type="inferred from homology"/>
<keyword evidence="9" id="KW-1185">Reference proteome</keyword>
<evidence type="ECO:0000256" key="6">
    <source>
        <dbReference type="SAM" id="Phobius"/>
    </source>
</evidence>
<evidence type="ECO:0000256" key="3">
    <source>
        <dbReference type="ARBA" id="ARBA00022692"/>
    </source>
</evidence>
<comment type="caution">
    <text evidence="8">The sequence shown here is derived from an EMBL/GenBank/DDBJ whole genome shotgun (WGS) entry which is preliminary data.</text>
</comment>
<feature type="transmembrane region" description="Helical" evidence="6">
    <location>
        <begin position="43"/>
        <end position="61"/>
    </location>
</feature>
<dbReference type="EMBL" id="JBEZFP010000028">
    <property type="protein sequence ID" value="MEU8134564.1"/>
    <property type="molecule type" value="Genomic_DNA"/>
</dbReference>
<dbReference type="PANTHER" id="PTHR38459">
    <property type="entry name" value="PROPHAGE BACTOPRENOL-LINKED GLUCOSE TRANSLOCASE HOMOLOG"/>
    <property type="match status" value="1"/>
</dbReference>
<dbReference type="InterPro" id="IPR051401">
    <property type="entry name" value="GtrA_CellWall_Glycosyl"/>
</dbReference>
<evidence type="ECO:0000256" key="5">
    <source>
        <dbReference type="ARBA" id="ARBA00023136"/>
    </source>
</evidence>
<feature type="transmembrane region" description="Helical" evidence="6">
    <location>
        <begin position="15"/>
        <end position="37"/>
    </location>
</feature>
<dbReference type="Pfam" id="PF04138">
    <property type="entry name" value="GtrA_DPMS_TM"/>
    <property type="match status" value="1"/>
</dbReference>
<evidence type="ECO:0000313" key="9">
    <source>
        <dbReference type="Proteomes" id="UP001551482"/>
    </source>
</evidence>
<evidence type="ECO:0000256" key="2">
    <source>
        <dbReference type="ARBA" id="ARBA00009399"/>
    </source>
</evidence>
<organism evidence="8 9">
    <name type="scientific">Streptodolium elevatio</name>
    <dbReference type="NCBI Taxonomy" id="3157996"/>
    <lineage>
        <taxon>Bacteria</taxon>
        <taxon>Bacillati</taxon>
        <taxon>Actinomycetota</taxon>
        <taxon>Actinomycetes</taxon>
        <taxon>Kitasatosporales</taxon>
        <taxon>Streptomycetaceae</taxon>
        <taxon>Streptodolium</taxon>
    </lineage>
</organism>